<dbReference type="PROSITE" id="PS50268">
    <property type="entry name" value="CADHERIN_2"/>
    <property type="match status" value="1"/>
</dbReference>
<evidence type="ECO:0000256" key="27">
    <source>
        <dbReference type="PROSITE-ProRule" id="PRU00043"/>
    </source>
</evidence>
<keyword evidence="17" id="KW-0829">Tyrosine-protein kinase</keyword>
<keyword evidence="8 30" id="KW-0812">Transmembrane</keyword>
<sequence>MQPPRLSLLLPLLMAAVAPDPTLTRYEPTWESLDSRPLPNWYDEAKVGIFLHWGVFSVPAFGGAWFWNFWRQDKKPEYVEFMRKNYRKGFTYADFAPQFRAEMFDPKHWAEIFQKSGARYVVLTAKHHEGFTLWPSKRSWNWNAMDVGPKRDLVGDLAKAIRKSTDLRFGVYHSLYEWFNPLYRNDRATNRSDFVTGKTIPELHELVETYRPDVIWSDGDWDDSPEFWTSKEFLAWLYNDSPVRETVVTNDRWGKGTTCRHGGFLTCSDRFNPGRLVSRKWENAFTLDRKKWAYRRQLQLKDILSMEELLAELVSTVNCGGNALINVGPTADGRIIPTFEERLIQLGEWLNINGDAIYESRPWKVQNDSLRGDVWYTRRNGDVFAITLSWPENGSLKLGSAPKEATSCELLGYGAVKCAEGRVEFPGLVQVRGRWAWVINSLIVRATAKDKDNDTVTFGIRASEYQDGSHLFYINNRTGVVYLAANLSDKVDNQYYLYVTASDSNGAQVSNEVWVEILPPAGDRDEFEPLPTRNTRPQLPPNLNQPRPGGGVIPVLPPEFARPPPREPPIRTTEQLQVTTETTVAPTATAAPPAATEDTSDSAFDVTPLVVTLVVLLVLVPTVVYGFHFFKKRRQQAKNRSLKAGNFSIEFQRRSGLSQTSDKALDEPSSTWRHFDSKGIDATKWNLGHTNLSFVSTTSASGDSGPDKKWEFPRHHLRILHQLGEGCFGQVWKVEALDMTGVEGVSTVAVKTLKEAAGEKERRDLLQEMEMMKLLDPHPNVVTMLGCCTEKDPIFLIMEYVSRGKLQTYLRESRTPNDYNNLHGPSAMLTSRDLTTFAHQVARGMHYLTEKGIIHRDLAARNVLVSEERVCKVADFGFARDIIASHVYERKTEGRLPIRWMAPESLYDNIFTAKSDVWSFGILLWEIVTLGSTPYPGMSAQEVMKKVREGYRLDKPEHCRRELFNLMYYCWSASPDARPGFGEIVETLEKLLLTEMDYIELDRFPEHSYYNLTGNLSGEKV</sequence>
<evidence type="ECO:0000256" key="15">
    <source>
        <dbReference type="ARBA" id="ARBA00022989"/>
    </source>
</evidence>
<dbReference type="GO" id="GO:0006004">
    <property type="term" value="P:fucose metabolic process"/>
    <property type="evidence" value="ECO:0007669"/>
    <property type="project" value="InterPro"/>
</dbReference>
<protein>
    <recommendedName>
        <fullName evidence="25">Putative alpha-L-fucosidase</fullName>
        <ecNumber evidence="4">2.7.10.1</ecNumber>
        <ecNumber evidence="5">3.2.1.51</ecNumber>
    </recommendedName>
    <alternativeName>
        <fullName evidence="26">Alpha-L-fucoside fucohydrolase</fullName>
    </alternativeName>
</protein>
<dbReference type="GO" id="GO:0005524">
    <property type="term" value="F:ATP binding"/>
    <property type="evidence" value="ECO:0007669"/>
    <property type="project" value="UniProtKB-UniRule"/>
</dbReference>
<evidence type="ECO:0000259" key="33">
    <source>
        <dbReference type="PROSITE" id="PS50268"/>
    </source>
</evidence>
<dbReference type="Pfam" id="PF16757">
    <property type="entry name" value="Fucosidase_C"/>
    <property type="match status" value="1"/>
</dbReference>
<keyword evidence="19" id="KW-0675">Receptor</keyword>
<dbReference type="Pfam" id="PF07714">
    <property type="entry name" value="PK_Tyr_Ser-Thr"/>
    <property type="match status" value="1"/>
</dbReference>
<dbReference type="InterPro" id="IPR001245">
    <property type="entry name" value="Ser-Thr/Tyr_kinase_cat_dom"/>
</dbReference>
<evidence type="ECO:0000256" key="23">
    <source>
        <dbReference type="ARBA" id="ARBA00051243"/>
    </source>
</evidence>
<organism evidence="34 35">
    <name type="scientific">Amphibalanus amphitrite</name>
    <name type="common">Striped barnacle</name>
    <name type="synonym">Balanus amphitrite</name>
    <dbReference type="NCBI Taxonomy" id="1232801"/>
    <lineage>
        <taxon>Eukaryota</taxon>
        <taxon>Metazoa</taxon>
        <taxon>Ecdysozoa</taxon>
        <taxon>Arthropoda</taxon>
        <taxon>Crustacea</taxon>
        <taxon>Multicrustacea</taxon>
        <taxon>Cirripedia</taxon>
        <taxon>Thoracica</taxon>
        <taxon>Thoracicalcarea</taxon>
        <taxon>Balanomorpha</taxon>
        <taxon>Balanoidea</taxon>
        <taxon>Balanidae</taxon>
        <taxon>Amphibalaninae</taxon>
        <taxon>Amphibalanus</taxon>
    </lineage>
</organism>
<evidence type="ECO:0000256" key="19">
    <source>
        <dbReference type="ARBA" id="ARBA00023170"/>
    </source>
</evidence>
<dbReference type="FunFam" id="1.10.510.10:FF:000190">
    <property type="entry name" value="Proto-oncogene tyrosine-protein kinase receptor Ret"/>
    <property type="match status" value="1"/>
</dbReference>
<dbReference type="InterPro" id="IPR013780">
    <property type="entry name" value="Glyco_hydro_b"/>
</dbReference>
<keyword evidence="10" id="KW-0677">Repeat</keyword>
<dbReference type="Gene3D" id="2.60.40.60">
    <property type="entry name" value="Cadherins"/>
    <property type="match status" value="1"/>
</dbReference>
<dbReference type="CDD" id="cd11304">
    <property type="entry name" value="Cadherin_repeat"/>
    <property type="match status" value="1"/>
</dbReference>
<evidence type="ECO:0000313" key="34">
    <source>
        <dbReference type="EMBL" id="KAF0305976.1"/>
    </source>
</evidence>
<evidence type="ECO:0000256" key="11">
    <source>
        <dbReference type="ARBA" id="ARBA00022741"/>
    </source>
</evidence>
<accession>A0A6A4WF19</accession>
<dbReference type="SMART" id="SM00219">
    <property type="entry name" value="TyrKc"/>
    <property type="match status" value="1"/>
</dbReference>
<keyword evidence="11 28" id="KW-0547">Nucleotide-binding</keyword>
<dbReference type="PROSITE" id="PS00109">
    <property type="entry name" value="PROTEIN_KINASE_TYR"/>
    <property type="match status" value="1"/>
</dbReference>
<keyword evidence="20" id="KW-0325">Glycoprotein</keyword>
<dbReference type="Gene3D" id="1.10.510.10">
    <property type="entry name" value="Transferase(Phosphotransferase) domain 1"/>
    <property type="match status" value="1"/>
</dbReference>
<name>A0A6A4WF19_AMPAM</name>
<evidence type="ECO:0000256" key="2">
    <source>
        <dbReference type="ARBA" id="ARBA00004479"/>
    </source>
</evidence>
<dbReference type="Proteomes" id="UP000440578">
    <property type="component" value="Unassembled WGS sequence"/>
</dbReference>
<keyword evidence="15 30" id="KW-1133">Transmembrane helix</keyword>
<dbReference type="GO" id="GO:0004714">
    <property type="term" value="F:transmembrane receptor protein tyrosine kinase activity"/>
    <property type="evidence" value="ECO:0007669"/>
    <property type="project" value="UniProtKB-EC"/>
</dbReference>
<dbReference type="InterPro" id="IPR000933">
    <property type="entry name" value="Glyco_hydro_29"/>
</dbReference>
<dbReference type="CDD" id="cd00192">
    <property type="entry name" value="PTKc"/>
    <property type="match status" value="1"/>
</dbReference>
<dbReference type="Gene3D" id="3.20.20.80">
    <property type="entry name" value="Glycosidases"/>
    <property type="match status" value="1"/>
</dbReference>
<evidence type="ECO:0000256" key="8">
    <source>
        <dbReference type="ARBA" id="ARBA00022692"/>
    </source>
</evidence>
<keyword evidence="6" id="KW-0597">Phosphoprotein</keyword>
<evidence type="ECO:0000259" key="32">
    <source>
        <dbReference type="PROSITE" id="PS50011"/>
    </source>
</evidence>
<feature type="binding site" evidence="28">
    <location>
        <position position="751"/>
    </location>
    <ligand>
        <name>ATP</name>
        <dbReference type="ChEBI" id="CHEBI:30616"/>
    </ligand>
</feature>
<dbReference type="GO" id="GO:1902533">
    <property type="term" value="P:positive regulation of intracellular signal transduction"/>
    <property type="evidence" value="ECO:0007669"/>
    <property type="project" value="UniProtKB-ARBA"/>
</dbReference>
<dbReference type="SUPFAM" id="SSF56112">
    <property type="entry name" value="Protein kinase-like (PK-like)"/>
    <property type="match status" value="1"/>
</dbReference>
<evidence type="ECO:0000256" key="16">
    <source>
        <dbReference type="ARBA" id="ARBA00023136"/>
    </source>
</evidence>
<dbReference type="EC" id="3.2.1.51" evidence="5"/>
<dbReference type="InterPro" id="IPR000719">
    <property type="entry name" value="Prot_kinase_dom"/>
</dbReference>
<dbReference type="PANTHER" id="PTHR10030:SF37">
    <property type="entry name" value="ALPHA-L-FUCOSIDASE-RELATED"/>
    <property type="match status" value="1"/>
</dbReference>
<dbReference type="InterPro" id="IPR016286">
    <property type="entry name" value="FUC_metazoa-typ"/>
</dbReference>
<reference evidence="34 35" key="1">
    <citation type="submission" date="2019-07" db="EMBL/GenBank/DDBJ databases">
        <title>Draft genome assembly of a fouling barnacle, Amphibalanus amphitrite (Darwin, 1854): The first reference genome for Thecostraca.</title>
        <authorList>
            <person name="Kim W."/>
        </authorList>
    </citation>
    <scope>NUCLEOTIDE SEQUENCE [LARGE SCALE GENOMIC DNA]</scope>
    <source>
        <strain evidence="34">SNU_AA5</strain>
        <tissue evidence="34">Soma without cirri and trophi</tissue>
    </source>
</reference>
<dbReference type="GO" id="GO:0005764">
    <property type="term" value="C:lysosome"/>
    <property type="evidence" value="ECO:0007669"/>
    <property type="project" value="TreeGrafter"/>
</dbReference>
<dbReference type="SMART" id="SM00812">
    <property type="entry name" value="Alpha_L_fucos"/>
    <property type="match status" value="1"/>
</dbReference>
<dbReference type="GO" id="GO:0007156">
    <property type="term" value="P:homophilic cell adhesion via plasma membrane adhesion molecules"/>
    <property type="evidence" value="ECO:0007669"/>
    <property type="project" value="InterPro"/>
</dbReference>
<evidence type="ECO:0000256" key="22">
    <source>
        <dbReference type="ARBA" id="ARBA00023319"/>
    </source>
</evidence>
<feature type="region of interest" description="Disordered" evidence="29">
    <location>
        <begin position="581"/>
        <end position="600"/>
    </location>
</feature>
<evidence type="ECO:0000256" key="4">
    <source>
        <dbReference type="ARBA" id="ARBA00011902"/>
    </source>
</evidence>
<dbReference type="InterPro" id="IPR011009">
    <property type="entry name" value="Kinase-like_dom_sf"/>
</dbReference>
<evidence type="ECO:0000256" key="5">
    <source>
        <dbReference type="ARBA" id="ARBA00012662"/>
    </source>
</evidence>
<comment type="similarity">
    <text evidence="3">Belongs to the glycosyl hydrolase 29 family.</text>
</comment>
<dbReference type="InterPro" id="IPR057739">
    <property type="entry name" value="Glyco_hydro_29_N"/>
</dbReference>
<feature type="transmembrane region" description="Helical" evidence="30">
    <location>
        <begin position="609"/>
        <end position="630"/>
    </location>
</feature>
<dbReference type="GO" id="GO:0016139">
    <property type="term" value="P:glycoside catabolic process"/>
    <property type="evidence" value="ECO:0007669"/>
    <property type="project" value="TreeGrafter"/>
</dbReference>
<keyword evidence="7" id="KW-0808">Transferase</keyword>
<gene>
    <name evidence="34" type="ORF">FJT64_022478</name>
</gene>
<dbReference type="FunFam" id="3.20.20.80:FF:000027">
    <property type="entry name" value="Alpha-L-fucosidase"/>
    <property type="match status" value="1"/>
</dbReference>
<dbReference type="OrthoDB" id="3256376at2759"/>
<comment type="function">
    <text evidence="24">Receptor for basic fibroblast growth factor.</text>
</comment>
<dbReference type="InterPro" id="IPR008266">
    <property type="entry name" value="Tyr_kinase_AS"/>
</dbReference>
<dbReference type="PRINTS" id="PR00741">
    <property type="entry name" value="GLHYDRLASE29"/>
</dbReference>
<feature type="domain" description="Protein kinase" evidence="32">
    <location>
        <begin position="717"/>
        <end position="992"/>
    </location>
</feature>
<dbReference type="PROSITE" id="PS00107">
    <property type="entry name" value="PROTEIN_KINASE_ATP"/>
    <property type="match status" value="1"/>
</dbReference>
<feature type="compositionally biased region" description="Low complexity" evidence="29">
    <location>
        <begin position="581"/>
        <end position="597"/>
    </location>
</feature>
<dbReference type="EMBL" id="VIIS01000708">
    <property type="protein sequence ID" value="KAF0305976.1"/>
    <property type="molecule type" value="Genomic_DNA"/>
</dbReference>
<keyword evidence="9 31" id="KW-0732">Signal</keyword>
<evidence type="ECO:0000256" key="18">
    <source>
        <dbReference type="ARBA" id="ARBA00023157"/>
    </source>
</evidence>
<dbReference type="PANTHER" id="PTHR10030">
    <property type="entry name" value="ALPHA-L-FUCOSIDASE"/>
    <property type="match status" value="1"/>
</dbReference>
<feature type="domain" description="Cadherin" evidence="33">
    <location>
        <begin position="440"/>
        <end position="531"/>
    </location>
</feature>
<dbReference type="FunFam" id="3.30.200.20:FF:000593">
    <property type="entry name" value="Predicted protein"/>
    <property type="match status" value="1"/>
</dbReference>
<evidence type="ECO:0000256" key="20">
    <source>
        <dbReference type="ARBA" id="ARBA00023180"/>
    </source>
</evidence>
<dbReference type="PROSITE" id="PS50011">
    <property type="entry name" value="PROTEIN_KINASE_DOM"/>
    <property type="match status" value="1"/>
</dbReference>
<keyword evidence="13" id="KW-0378">Hydrolase</keyword>
<dbReference type="InterPro" id="IPR015919">
    <property type="entry name" value="Cadherin-like_sf"/>
</dbReference>
<dbReference type="EC" id="2.7.10.1" evidence="4"/>
<dbReference type="Pfam" id="PF01120">
    <property type="entry name" value="Alpha_L_fucos"/>
    <property type="match status" value="1"/>
</dbReference>
<dbReference type="SUPFAM" id="SSF49313">
    <property type="entry name" value="Cadherin-like"/>
    <property type="match status" value="1"/>
</dbReference>
<dbReference type="InterPro" id="IPR031919">
    <property type="entry name" value="Fucosidase_C"/>
</dbReference>
<dbReference type="SUPFAM" id="SSF51445">
    <property type="entry name" value="(Trans)glycosidases"/>
    <property type="match status" value="1"/>
</dbReference>
<keyword evidence="21" id="KW-0326">Glycosidase</keyword>
<dbReference type="InterPro" id="IPR017441">
    <property type="entry name" value="Protein_kinase_ATP_BS"/>
</dbReference>
<feature type="region of interest" description="Disordered" evidence="29">
    <location>
        <begin position="524"/>
        <end position="552"/>
    </location>
</feature>
<evidence type="ECO:0000256" key="13">
    <source>
        <dbReference type="ARBA" id="ARBA00022801"/>
    </source>
</evidence>
<dbReference type="AlphaFoldDB" id="A0A6A4WF19"/>
<dbReference type="GO" id="GO:0016020">
    <property type="term" value="C:membrane"/>
    <property type="evidence" value="ECO:0007669"/>
    <property type="project" value="UniProtKB-SubCell"/>
</dbReference>
<dbReference type="Gene3D" id="3.30.200.20">
    <property type="entry name" value="Phosphorylase Kinase, domain 1"/>
    <property type="match status" value="1"/>
</dbReference>
<feature type="chain" id="PRO_5025542717" description="Putative alpha-L-fucosidase" evidence="31">
    <location>
        <begin position="25"/>
        <end position="1021"/>
    </location>
</feature>
<dbReference type="Pfam" id="PF00028">
    <property type="entry name" value="Cadherin"/>
    <property type="match status" value="1"/>
</dbReference>
<evidence type="ECO:0000256" key="31">
    <source>
        <dbReference type="SAM" id="SignalP"/>
    </source>
</evidence>
<keyword evidence="16 30" id="KW-0472">Membrane</keyword>
<evidence type="ECO:0000256" key="12">
    <source>
        <dbReference type="ARBA" id="ARBA00022777"/>
    </source>
</evidence>
<comment type="subcellular location">
    <subcellularLocation>
        <location evidence="2">Membrane</location>
        <topology evidence="2">Single-pass type I membrane protein</topology>
    </subcellularLocation>
</comment>
<keyword evidence="18" id="KW-1015">Disulfide bond</keyword>
<dbReference type="InterPro" id="IPR020635">
    <property type="entry name" value="Tyr_kinase_cat_dom"/>
</dbReference>
<evidence type="ECO:0000256" key="21">
    <source>
        <dbReference type="ARBA" id="ARBA00023295"/>
    </source>
</evidence>
<evidence type="ECO:0000256" key="29">
    <source>
        <dbReference type="SAM" id="MobiDB-lite"/>
    </source>
</evidence>
<evidence type="ECO:0000256" key="6">
    <source>
        <dbReference type="ARBA" id="ARBA00022553"/>
    </source>
</evidence>
<evidence type="ECO:0000256" key="9">
    <source>
        <dbReference type="ARBA" id="ARBA00022729"/>
    </source>
</evidence>
<keyword evidence="22" id="KW-0393">Immunoglobulin domain</keyword>
<evidence type="ECO:0000256" key="14">
    <source>
        <dbReference type="ARBA" id="ARBA00022840"/>
    </source>
</evidence>
<dbReference type="PRINTS" id="PR00109">
    <property type="entry name" value="TYRKINASE"/>
</dbReference>
<keyword evidence="14 28" id="KW-0067">ATP-binding</keyword>
<comment type="function">
    <text evidence="1">Alpha-L-fucosidase is responsible for hydrolyzing the alpha-1,6-linked fucose joined to the reducing-end N-acetylglucosamine of the carbohydrate moieties of glycoproteins.</text>
</comment>
<evidence type="ECO:0000313" key="35">
    <source>
        <dbReference type="Proteomes" id="UP000440578"/>
    </source>
</evidence>
<dbReference type="InterPro" id="IPR017853">
    <property type="entry name" value="GH"/>
</dbReference>
<dbReference type="GO" id="GO:0004560">
    <property type="term" value="F:alpha-L-fucosidase activity"/>
    <property type="evidence" value="ECO:0007669"/>
    <property type="project" value="UniProtKB-EC"/>
</dbReference>
<dbReference type="Gene3D" id="2.60.40.1180">
    <property type="entry name" value="Golgi alpha-mannosidase II"/>
    <property type="match status" value="1"/>
</dbReference>
<keyword evidence="35" id="KW-1185">Reference proteome</keyword>
<evidence type="ECO:0000256" key="28">
    <source>
        <dbReference type="PROSITE-ProRule" id="PRU10141"/>
    </source>
</evidence>
<evidence type="ECO:0000256" key="26">
    <source>
        <dbReference type="ARBA" id="ARBA00081661"/>
    </source>
</evidence>
<evidence type="ECO:0000256" key="17">
    <source>
        <dbReference type="ARBA" id="ARBA00023137"/>
    </source>
</evidence>
<proteinExistence type="inferred from homology"/>
<evidence type="ECO:0000256" key="10">
    <source>
        <dbReference type="ARBA" id="ARBA00022737"/>
    </source>
</evidence>
<evidence type="ECO:0000256" key="25">
    <source>
        <dbReference type="ARBA" id="ARBA00074133"/>
    </source>
</evidence>
<evidence type="ECO:0000256" key="24">
    <source>
        <dbReference type="ARBA" id="ARBA00056965"/>
    </source>
</evidence>
<evidence type="ECO:0000256" key="7">
    <source>
        <dbReference type="ARBA" id="ARBA00022679"/>
    </source>
</evidence>
<keyword evidence="12" id="KW-0418">Kinase</keyword>
<comment type="caution">
    <text evidence="34">The sequence shown here is derived from an EMBL/GenBank/DDBJ whole genome shotgun (WGS) entry which is preliminary data.</text>
</comment>
<feature type="signal peptide" evidence="31">
    <location>
        <begin position="1"/>
        <end position="24"/>
    </location>
</feature>
<dbReference type="GO" id="GO:0005509">
    <property type="term" value="F:calcium ion binding"/>
    <property type="evidence" value="ECO:0007669"/>
    <property type="project" value="UniProtKB-UniRule"/>
</dbReference>
<evidence type="ECO:0000256" key="1">
    <source>
        <dbReference type="ARBA" id="ARBA00004071"/>
    </source>
</evidence>
<evidence type="ECO:0000256" key="30">
    <source>
        <dbReference type="SAM" id="Phobius"/>
    </source>
</evidence>
<dbReference type="InterPro" id="IPR002126">
    <property type="entry name" value="Cadherin-like_dom"/>
</dbReference>
<evidence type="ECO:0000256" key="3">
    <source>
        <dbReference type="ARBA" id="ARBA00007951"/>
    </source>
</evidence>
<comment type="catalytic activity">
    <reaction evidence="23">
        <text>L-tyrosyl-[protein] + ATP = O-phospho-L-tyrosyl-[protein] + ADP + H(+)</text>
        <dbReference type="Rhea" id="RHEA:10596"/>
        <dbReference type="Rhea" id="RHEA-COMP:10136"/>
        <dbReference type="Rhea" id="RHEA-COMP:20101"/>
        <dbReference type="ChEBI" id="CHEBI:15378"/>
        <dbReference type="ChEBI" id="CHEBI:30616"/>
        <dbReference type="ChEBI" id="CHEBI:46858"/>
        <dbReference type="ChEBI" id="CHEBI:61978"/>
        <dbReference type="ChEBI" id="CHEBI:456216"/>
        <dbReference type="EC" id="2.7.10.1"/>
    </reaction>
</comment>
<keyword evidence="27" id="KW-0106">Calcium</keyword>